<evidence type="ECO:0000259" key="7">
    <source>
        <dbReference type="PROSITE" id="PS51134"/>
    </source>
</evidence>
<accession>K0IMD2</accession>
<keyword evidence="4" id="KW-0805">Transcription regulation</keyword>
<dbReference type="Proteomes" id="UP000008037">
    <property type="component" value="Chromosome"/>
</dbReference>
<sequence>MLIKSAGIICPNCGDGQKVTDVESGELICTKCGFVIRERVGNEEEDWSVLAREPGSKLRTSPTSLARSGMGLSTIIGRPDMSAGSGLNAAMRSTFDRLRAWDFRIKGQDERSLRRAFVELDRLRSALGLSDAIVEKTAYIYRRAQERGLVRGRTMRAVLGAAIYIVQREMGVSGTLQDIINATNTTEKDLARAYRILLRELDLKVPMLDPAKCVSRVASKANISERTKRKAMDMIYNVIKSGLAAGKDPMGLAASVLYIACTSSGEPKSQAAIADAAGVSEVTLRKNQRMIIEQAAT</sequence>
<keyword evidence="6" id="KW-0862">Zinc</keyword>
<evidence type="ECO:0000256" key="2">
    <source>
        <dbReference type="ARBA" id="ARBA00013932"/>
    </source>
</evidence>
<keyword evidence="6" id="KW-0863">Zinc-finger</keyword>
<dbReference type="SUPFAM" id="SSF47954">
    <property type="entry name" value="Cyclin-like"/>
    <property type="match status" value="2"/>
</dbReference>
<dbReference type="Pfam" id="PF00382">
    <property type="entry name" value="TFIIB"/>
    <property type="match status" value="2"/>
</dbReference>
<protein>
    <recommendedName>
        <fullName evidence="2">Transcription initiation factor IIB</fullName>
    </recommendedName>
</protein>
<keyword evidence="8" id="KW-0648">Protein biosynthesis</keyword>
<dbReference type="RefSeq" id="WP_015020700.1">
    <property type="nucleotide sequence ID" value="NC_018719.1"/>
</dbReference>
<dbReference type="InterPro" id="IPR013150">
    <property type="entry name" value="TFIIB_cyclin"/>
</dbReference>
<keyword evidence="3" id="KW-0677">Repeat</keyword>
<dbReference type="Pfam" id="PF08271">
    <property type="entry name" value="Zn_Ribbon_TF"/>
    <property type="match status" value="1"/>
</dbReference>
<organism evidence="8 9">
    <name type="scientific">Nitrososphaera gargensis (strain Ga9.2)</name>
    <dbReference type="NCBI Taxonomy" id="1237085"/>
    <lineage>
        <taxon>Archaea</taxon>
        <taxon>Nitrososphaerota</taxon>
        <taxon>Nitrososphaeria</taxon>
        <taxon>Nitrososphaerales</taxon>
        <taxon>Nitrososphaeraceae</taxon>
        <taxon>Nitrososphaera</taxon>
    </lineage>
</organism>
<dbReference type="AlphaFoldDB" id="K0IMD2"/>
<evidence type="ECO:0000313" key="8">
    <source>
        <dbReference type="EMBL" id="AFU60167.1"/>
    </source>
</evidence>
<proteinExistence type="inferred from homology"/>
<dbReference type="InParanoid" id="K0IMD2"/>
<dbReference type="InterPro" id="IPR013137">
    <property type="entry name" value="Znf_TFIIB"/>
</dbReference>
<dbReference type="Gene3D" id="1.10.472.170">
    <property type="match status" value="1"/>
</dbReference>
<evidence type="ECO:0000313" key="9">
    <source>
        <dbReference type="Proteomes" id="UP000008037"/>
    </source>
</evidence>
<keyword evidence="6" id="KW-0479">Metal-binding</keyword>
<keyword evidence="9" id="KW-1185">Reference proteome</keyword>
<dbReference type="PANTHER" id="PTHR11618:SF13">
    <property type="entry name" value="TRANSCRIPTION INITIATION FACTOR IIB"/>
    <property type="match status" value="1"/>
</dbReference>
<dbReference type="OrthoDB" id="7429at2157"/>
<evidence type="ECO:0000256" key="1">
    <source>
        <dbReference type="ARBA" id="ARBA00010857"/>
    </source>
</evidence>
<dbReference type="GeneID" id="13797062"/>
<dbReference type="GO" id="GO:0008270">
    <property type="term" value="F:zinc ion binding"/>
    <property type="evidence" value="ECO:0007669"/>
    <property type="project" value="UniProtKB-KW"/>
</dbReference>
<evidence type="ECO:0000256" key="5">
    <source>
        <dbReference type="ARBA" id="ARBA00023163"/>
    </source>
</evidence>
<dbReference type="EMBL" id="CP002408">
    <property type="protein sequence ID" value="AFU60167.1"/>
    <property type="molecule type" value="Genomic_DNA"/>
</dbReference>
<evidence type="ECO:0000256" key="3">
    <source>
        <dbReference type="ARBA" id="ARBA00022737"/>
    </source>
</evidence>
<reference evidence="8 9" key="1">
    <citation type="journal article" date="2012" name="Environ. Microbiol.">
        <title>The genome of the ammonia-oxidizing Candidatus Nitrososphaera gargensis: insights into metabolic versatility and environmental adaptations.</title>
        <authorList>
            <person name="Spang A."/>
            <person name="Poehlein A."/>
            <person name="Offre P."/>
            <person name="Zumbragel S."/>
            <person name="Haider S."/>
            <person name="Rychlik N."/>
            <person name="Nowka B."/>
            <person name="Schmeisser C."/>
            <person name="Lebedeva E.V."/>
            <person name="Rattei T."/>
            <person name="Bohm C."/>
            <person name="Schmid M."/>
            <person name="Galushko A."/>
            <person name="Hatzenpichler R."/>
            <person name="Weinmaier T."/>
            <person name="Daniel R."/>
            <person name="Schleper C."/>
            <person name="Spieck E."/>
            <person name="Streit W."/>
            <person name="Wagner M."/>
        </authorList>
    </citation>
    <scope>NUCLEOTIDE SEQUENCE [LARGE SCALE GENOMIC DNA]</scope>
    <source>
        <strain evidence="9">Ga9.2</strain>
    </source>
</reference>
<dbReference type="PROSITE" id="PS00782">
    <property type="entry name" value="TFIIB"/>
    <property type="match status" value="1"/>
</dbReference>
<keyword evidence="8" id="KW-0396">Initiation factor</keyword>
<feature type="domain" description="TFIIB-type" evidence="7">
    <location>
        <begin position="6"/>
        <end position="37"/>
    </location>
</feature>
<name>K0IMD2_NITGG</name>
<comment type="similarity">
    <text evidence="1">Belongs to the TFIIB family.</text>
</comment>
<dbReference type="GO" id="GO:0097550">
    <property type="term" value="C:transcription preinitiation complex"/>
    <property type="evidence" value="ECO:0007669"/>
    <property type="project" value="TreeGrafter"/>
</dbReference>
<gene>
    <name evidence="8" type="primary">tfb10</name>
    <name evidence="8" type="ordered locus">Ngar_c32520</name>
</gene>
<dbReference type="PRINTS" id="PR00685">
    <property type="entry name" value="TIFACTORIIB"/>
</dbReference>
<evidence type="ECO:0000256" key="4">
    <source>
        <dbReference type="ARBA" id="ARBA00023015"/>
    </source>
</evidence>
<dbReference type="InterPro" id="IPR013763">
    <property type="entry name" value="Cyclin-like_dom"/>
</dbReference>
<dbReference type="InterPro" id="IPR000812">
    <property type="entry name" value="TFIIB"/>
</dbReference>
<dbReference type="PANTHER" id="PTHR11618">
    <property type="entry name" value="TRANSCRIPTION INITIATION FACTOR IIB-RELATED"/>
    <property type="match status" value="1"/>
</dbReference>
<dbReference type="GO" id="GO:0070897">
    <property type="term" value="P:transcription preinitiation complex assembly"/>
    <property type="evidence" value="ECO:0007669"/>
    <property type="project" value="InterPro"/>
</dbReference>
<dbReference type="SUPFAM" id="SSF57783">
    <property type="entry name" value="Zinc beta-ribbon"/>
    <property type="match status" value="1"/>
</dbReference>
<dbReference type="InterPro" id="IPR036915">
    <property type="entry name" value="Cyclin-like_sf"/>
</dbReference>
<dbReference type="GO" id="GO:0003743">
    <property type="term" value="F:translation initiation factor activity"/>
    <property type="evidence" value="ECO:0007669"/>
    <property type="project" value="UniProtKB-KW"/>
</dbReference>
<dbReference type="GO" id="GO:0017025">
    <property type="term" value="F:TBP-class protein binding"/>
    <property type="evidence" value="ECO:0007669"/>
    <property type="project" value="InterPro"/>
</dbReference>
<dbReference type="Gene3D" id="1.10.472.10">
    <property type="entry name" value="Cyclin-like"/>
    <property type="match status" value="1"/>
</dbReference>
<dbReference type="HOGENOM" id="CLU_043736_0_1_2"/>
<dbReference type="SMART" id="SM00385">
    <property type="entry name" value="CYCLIN"/>
    <property type="match status" value="2"/>
</dbReference>
<dbReference type="STRING" id="1237085.Ngar_c32520"/>
<dbReference type="InterPro" id="IPR023486">
    <property type="entry name" value="TFIIB_CS"/>
</dbReference>
<dbReference type="PROSITE" id="PS51134">
    <property type="entry name" value="ZF_TFIIB"/>
    <property type="match status" value="1"/>
</dbReference>
<keyword evidence="5" id="KW-0804">Transcription</keyword>
<dbReference type="KEGG" id="nga:Ngar_c32520"/>
<evidence type="ECO:0000256" key="6">
    <source>
        <dbReference type="PROSITE-ProRule" id="PRU00469"/>
    </source>
</evidence>